<protein>
    <submittedName>
        <fullName evidence="2">SAM-dependent methyltransferase</fullName>
    </submittedName>
</protein>
<evidence type="ECO:0000259" key="1">
    <source>
        <dbReference type="Pfam" id="PF08241"/>
    </source>
</evidence>
<proteinExistence type="predicted"/>
<gene>
    <name evidence="2" type="ORF">FHS82_002575</name>
</gene>
<evidence type="ECO:0000313" key="3">
    <source>
        <dbReference type="Proteomes" id="UP001429580"/>
    </source>
</evidence>
<dbReference type="GO" id="GO:0008168">
    <property type="term" value="F:methyltransferase activity"/>
    <property type="evidence" value="ECO:0007669"/>
    <property type="project" value="UniProtKB-KW"/>
</dbReference>
<keyword evidence="3" id="KW-1185">Reference proteome</keyword>
<dbReference type="CDD" id="cd02440">
    <property type="entry name" value="AdoMet_MTases"/>
    <property type="match status" value="1"/>
</dbReference>
<organism evidence="2 3">
    <name type="scientific">Pseudochelatococcus lubricantis</name>
    <dbReference type="NCBI Taxonomy" id="1538102"/>
    <lineage>
        <taxon>Bacteria</taxon>
        <taxon>Pseudomonadati</taxon>
        <taxon>Pseudomonadota</taxon>
        <taxon>Alphaproteobacteria</taxon>
        <taxon>Hyphomicrobiales</taxon>
        <taxon>Chelatococcaceae</taxon>
        <taxon>Pseudochelatococcus</taxon>
    </lineage>
</organism>
<dbReference type="Gene3D" id="3.40.50.150">
    <property type="entry name" value="Vaccinia Virus protein VP39"/>
    <property type="match status" value="1"/>
</dbReference>
<evidence type="ECO:0000313" key="2">
    <source>
        <dbReference type="EMBL" id="NIJ58727.1"/>
    </source>
</evidence>
<dbReference type="GO" id="GO:0032259">
    <property type="term" value="P:methylation"/>
    <property type="evidence" value="ECO:0007669"/>
    <property type="project" value="UniProtKB-KW"/>
</dbReference>
<dbReference type="InterPro" id="IPR013216">
    <property type="entry name" value="Methyltransf_11"/>
</dbReference>
<keyword evidence="2" id="KW-0808">Transferase</keyword>
<feature type="domain" description="Methyltransferase type 11" evidence="1">
    <location>
        <begin position="2"/>
        <end position="50"/>
    </location>
</feature>
<dbReference type="Proteomes" id="UP001429580">
    <property type="component" value="Unassembled WGS sequence"/>
</dbReference>
<keyword evidence="2" id="KW-0489">Methyltransferase</keyword>
<dbReference type="Pfam" id="PF08241">
    <property type="entry name" value="Methyltransf_11"/>
    <property type="match status" value="1"/>
</dbReference>
<dbReference type="EMBL" id="JAASQI010000005">
    <property type="protein sequence ID" value="NIJ58727.1"/>
    <property type="molecule type" value="Genomic_DNA"/>
</dbReference>
<dbReference type="InterPro" id="IPR029063">
    <property type="entry name" value="SAM-dependent_MTases_sf"/>
</dbReference>
<name>A0ABX0V0J2_9HYPH</name>
<dbReference type="SUPFAM" id="SSF53335">
    <property type="entry name" value="S-adenosyl-L-methionine-dependent methyltransferases"/>
    <property type="match status" value="1"/>
</dbReference>
<sequence length="152" mass="16900">MADISDLSAFRDGCVDAIWSSHSLEHIHDHQVPVALREFRRILKDDGLILVTMPDLESVAQLIVDGKAEDVAYQSPAGPITALDMVFGHRRSIENGNPFMAHKTGFTQHRLRRLLTEAGFARSMILRGRSLDLWAVGLMPGASRLLLTAPFR</sequence>
<accession>A0ABX0V0J2</accession>
<comment type="caution">
    <text evidence="2">The sequence shown here is derived from an EMBL/GenBank/DDBJ whole genome shotgun (WGS) entry which is preliminary data.</text>
</comment>
<reference evidence="2 3" key="1">
    <citation type="submission" date="2020-03" db="EMBL/GenBank/DDBJ databases">
        <title>Genomic Encyclopedia of Type Strains, Phase IV (KMG-IV): sequencing the most valuable type-strain genomes for metagenomic binning, comparative biology and taxonomic classification.</title>
        <authorList>
            <person name="Goeker M."/>
        </authorList>
    </citation>
    <scope>NUCLEOTIDE SEQUENCE [LARGE SCALE GENOMIC DNA]</scope>
    <source>
        <strain evidence="2 3">DSM 103870</strain>
    </source>
</reference>